<dbReference type="Proteomes" id="UP000199074">
    <property type="component" value="Unassembled WGS sequence"/>
</dbReference>
<evidence type="ECO:0000259" key="1">
    <source>
        <dbReference type="Pfam" id="PF00534"/>
    </source>
</evidence>
<feature type="domain" description="Glycosyl transferase family 1" evidence="1">
    <location>
        <begin position="218"/>
        <end position="374"/>
    </location>
</feature>
<evidence type="ECO:0000313" key="3">
    <source>
        <dbReference type="Proteomes" id="UP000199074"/>
    </source>
</evidence>
<gene>
    <name evidence="2" type="ORF">SAMN05216456_0332</name>
</gene>
<protein>
    <submittedName>
        <fullName evidence="2">Glycosyltransferase involved in cell wall bisynthesis</fullName>
    </submittedName>
</protein>
<dbReference type="STRING" id="429728.SAMN05216456_0332"/>
<organism evidence="2 3">
    <name type="scientific">Devosia crocina</name>
    <dbReference type="NCBI Taxonomy" id="429728"/>
    <lineage>
        <taxon>Bacteria</taxon>
        <taxon>Pseudomonadati</taxon>
        <taxon>Pseudomonadota</taxon>
        <taxon>Alphaproteobacteria</taxon>
        <taxon>Hyphomicrobiales</taxon>
        <taxon>Devosiaceae</taxon>
        <taxon>Devosia</taxon>
    </lineage>
</organism>
<keyword evidence="3" id="KW-1185">Reference proteome</keyword>
<name>A0A1I7MZ78_9HYPH</name>
<dbReference type="GO" id="GO:0016757">
    <property type="term" value="F:glycosyltransferase activity"/>
    <property type="evidence" value="ECO:0007669"/>
    <property type="project" value="InterPro"/>
</dbReference>
<dbReference type="InterPro" id="IPR050194">
    <property type="entry name" value="Glycosyltransferase_grp1"/>
</dbReference>
<sequence length="400" mass="43898">MKILVIAPACDGTDVGESWVAHQWVAGLSRSHEVTLLTSRKRNRPSAVGQLENVRIREWIEPPLLGRAERLNSMLAPGYVLFYVGARRWIRNALRRGEQFDVAFQPVPVAMRYPSPAAGLGVPLVVGPVGGGLKSPAAFAQQEGTDPWFVRLRGLDEARLRFDGLLRRTYESADCVLGIAPYVSEKLRDLTIKRLEIMSETAILSVPAPVTRPDREQTVRALFVGRLVRTKGAREAIRALALCADLPLELDIVGAGPDGEACTELARNAGVLDRVRFHGAQPRDSVSRFYRNADIFVFPSYREPGGNVTLEAMSYGLPVIVCDRGGPGNAVSASAGFRLPVTTPDALANDVADAMRQMVLDPALRRRCGEEGYAHVQRTALWDHRLARMETIFADLVAAR</sequence>
<dbReference type="RefSeq" id="WP_244542735.1">
    <property type="nucleotide sequence ID" value="NZ_FPCK01000001.1"/>
</dbReference>
<dbReference type="PANTHER" id="PTHR45947:SF3">
    <property type="entry name" value="SULFOQUINOVOSYL TRANSFERASE SQD2"/>
    <property type="match status" value="1"/>
</dbReference>
<proteinExistence type="predicted"/>
<reference evidence="2 3" key="1">
    <citation type="submission" date="2016-10" db="EMBL/GenBank/DDBJ databases">
        <authorList>
            <person name="de Groot N.N."/>
        </authorList>
    </citation>
    <scope>NUCLEOTIDE SEQUENCE [LARGE SCALE GENOMIC DNA]</scope>
    <source>
        <strain evidence="2 3">IPL20</strain>
    </source>
</reference>
<dbReference type="InterPro" id="IPR001296">
    <property type="entry name" value="Glyco_trans_1"/>
</dbReference>
<keyword evidence="2" id="KW-0808">Transferase</keyword>
<dbReference type="CDD" id="cd03801">
    <property type="entry name" value="GT4_PimA-like"/>
    <property type="match status" value="1"/>
</dbReference>
<dbReference type="EMBL" id="FPCK01000001">
    <property type="protein sequence ID" value="SFV27668.1"/>
    <property type="molecule type" value="Genomic_DNA"/>
</dbReference>
<dbReference type="Gene3D" id="3.40.50.2000">
    <property type="entry name" value="Glycogen Phosphorylase B"/>
    <property type="match status" value="2"/>
</dbReference>
<evidence type="ECO:0000313" key="2">
    <source>
        <dbReference type="EMBL" id="SFV27668.1"/>
    </source>
</evidence>
<dbReference type="SUPFAM" id="SSF53756">
    <property type="entry name" value="UDP-Glycosyltransferase/glycogen phosphorylase"/>
    <property type="match status" value="1"/>
</dbReference>
<dbReference type="PANTHER" id="PTHR45947">
    <property type="entry name" value="SULFOQUINOVOSYL TRANSFERASE SQD2"/>
    <property type="match status" value="1"/>
</dbReference>
<accession>A0A1I7MZ78</accession>
<dbReference type="Pfam" id="PF00534">
    <property type="entry name" value="Glycos_transf_1"/>
    <property type="match status" value="1"/>
</dbReference>
<dbReference type="AlphaFoldDB" id="A0A1I7MZ78"/>